<keyword evidence="2" id="KW-1185">Reference proteome</keyword>
<dbReference type="InterPro" id="IPR025935">
    <property type="entry name" value="AbiH"/>
</dbReference>
<geneLocation type="plasmid" evidence="1">
    <name>pHma11p1</name>
</geneLocation>
<dbReference type="PATRIC" id="fig|303541.3.peg.96"/>
<keyword evidence="1" id="KW-0614">Plasmid</keyword>
<evidence type="ECO:0000313" key="1">
    <source>
        <dbReference type="EMBL" id="KJY59685.1"/>
    </source>
</evidence>
<gene>
    <name evidence="1" type="ORF">JF72_15230</name>
</gene>
<sequence>MEQMKQILIIGNGFDLECGLESTFKNFFNWRFNTVYKQYIQYNRDYISRNNSISWKDGSHGFEKLNSEKALVELIEKSLDGLLLKELDIPFWDCVFILAKFYLSKTQLNQWCDVENIIYNVISFAFEGKYRFKDFKTNLRFSEAQEKWDYLRSKNGPVQPLITKSFIRSRCKATFKNDIKLLSKQSGTSRLKKTEYLLTQLYEFEDRFADFINHQMHIKKGAYESAAKNLIYFLTSIAYGNLDVLSFNYSLNRSFANSLFSKDTDIYLGSWCNIHGVANKFESEFPNKNHWRPIFGIDNHDISDKKTSEDPRIMFTKSYRLLDNNIFSLTSSEHASYSGTDLITVYGHSLNRADYSYFETIFDENNLYNSKTKLQVYYNGKENDIEEKHNCITNVVNLLNNYGQTLGDTHGENIVNKMILENRLEVLPNENLKEIKAYFE</sequence>
<protein>
    <recommendedName>
        <fullName evidence="3">Bacteriophage abortive infection AbiH</fullName>
    </recommendedName>
</protein>
<reference evidence="1 2" key="1">
    <citation type="submission" date="2015-01" db="EMBL/GenBank/DDBJ databases">
        <title>Comparative genomics of the lactic acid bacteria isolated from the honey bee gut.</title>
        <authorList>
            <person name="Ellegaard K.M."/>
            <person name="Tamarit D."/>
            <person name="Javelind E."/>
            <person name="Olofsson T."/>
            <person name="Andersson S.G."/>
            <person name="Vasquez A."/>
        </authorList>
    </citation>
    <scope>NUCLEOTIDE SEQUENCE [LARGE SCALE GENOMIC DNA]</scope>
    <source>
        <strain evidence="1 2">Hma11</strain>
        <plasmid evidence="1">pHma11p1</plasmid>
    </source>
</reference>
<name>A0A0F4LM72_9LACO</name>
<dbReference type="Pfam" id="PF14253">
    <property type="entry name" value="AbiH"/>
    <property type="match status" value="1"/>
</dbReference>
<organism evidence="1 2">
    <name type="scientific">Lactobacillus apis</name>
    <dbReference type="NCBI Taxonomy" id="303541"/>
    <lineage>
        <taxon>Bacteria</taxon>
        <taxon>Bacillati</taxon>
        <taxon>Bacillota</taxon>
        <taxon>Bacilli</taxon>
        <taxon>Lactobacillales</taxon>
        <taxon>Lactobacillaceae</taxon>
        <taxon>Lactobacillus</taxon>
    </lineage>
</organism>
<proteinExistence type="predicted"/>
<dbReference type="AlphaFoldDB" id="A0A0F4LM72"/>
<accession>A0A0F4LM72</accession>
<evidence type="ECO:0000313" key="2">
    <source>
        <dbReference type="Proteomes" id="UP000033682"/>
    </source>
</evidence>
<dbReference type="RefSeq" id="WP_046308362.1">
    <property type="nucleotide sequence ID" value="NZ_KQ034005.1"/>
</dbReference>
<dbReference type="Proteomes" id="UP000033682">
    <property type="component" value="Unassembled WGS sequence"/>
</dbReference>
<evidence type="ECO:0008006" key="3">
    <source>
        <dbReference type="Google" id="ProtNLM"/>
    </source>
</evidence>
<dbReference type="HOGENOM" id="CLU_038547_0_0_9"/>
<comment type="caution">
    <text evidence="1">The sequence shown here is derived from an EMBL/GenBank/DDBJ whole genome shotgun (WGS) entry which is preliminary data.</text>
</comment>
<dbReference type="EMBL" id="JXLG01000016">
    <property type="protein sequence ID" value="KJY59685.1"/>
    <property type="molecule type" value="Genomic_DNA"/>
</dbReference>